<dbReference type="STRING" id="679936.Sulac_1873"/>
<dbReference type="Proteomes" id="UP000005439">
    <property type="component" value="Chromosome"/>
</dbReference>
<dbReference type="PANTHER" id="PTHR30029:SF2">
    <property type="entry name" value="STAGE V SPORULATION PROTEIN R"/>
    <property type="match status" value="1"/>
</dbReference>
<accession>G8U0R3</accession>
<dbReference type="KEGG" id="sap:Sulac_1873"/>
<reference evidence="3 4" key="2">
    <citation type="journal article" date="2012" name="Stand. Genomic Sci.">
        <title>Complete genome sequence of the moderately thermophilic mineral-sulfide-oxidizing firmicute Sulfobacillus acidophilus type strain (NAL(T)).</title>
        <authorList>
            <person name="Anderson I."/>
            <person name="Chertkov O."/>
            <person name="Chen A."/>
            <person name="Saunders E."/>
            <person name="Lapidus A."/>
            <person name="Nolan M."/>
            <person name="Lucas S."/>
            <person name="Hammon N."/>
            <person name="Deshpande S."/>
            <person name="Cheng J.F."/>
            <person name="Han C."/>
            <person name="Tapia R."/>
            <person name="Goodwin L.A."/>
            <person name="Pitluck S."/>
            <person name="Liolios K."/>
            <person name="Pagani I."/>
            <person name="Ivanova N."/>
            <person name="Mikhailova N."/>
            <person name="Pati A."/>
            <person name="Palaniappan K."/>
            <person name="Land M."/>
            <person name="Pan C."/>
            <person name="Rohde M."/>
            <person name="Pukall R."/>
            <person name="Goker M."/>
            <person name="Detter J.C."/>
            <person name="Woyke T."/>
            <person name="Bristow J."/>
            <person name="Eisen J.A."/>
            <person name="Markowitz V."/>
            <person name="Hugenholtz P."/>
            <person name="Kyrpides N.C."/>
            <person name="Klenk H.P."/>
            <person name="Mavromatis K."/>
        </authorList>
    </citation>
    <scope>NUCLEOTIDE SEQUENCE [LARGE SCALE GENOMIC DNA]</scope>
    <source>
        <strain evidence="4">ATCC 700253 / DSM 10332 / NAL</strain>
    </source>
</reference>
<reference evidence="4" key="1">
    <citation type="submission" date="2011-12" db="EMBL/GenBank/DDBJ databases">
        <title>The complete genome of chromosome of Sulfobacillus acidophilus DSM 10332.</title>
        <authorList>
            <person name="Lucas S."/>
            <person name="Han J."/>
            <person name="Lapidus A."/>
            <person name="Bruce D."/>
            <person name="Goodwin L."/>
            <person name="Pitluck S."/>
            <person name="Peters L."/>
            <person name="Kyrpides N."/>
            <person name="Mavromatis K."/>
            <person name="Ivanova N."/>
            <person name="Mikhailova N."/>
            <person name="Chertkov O."/>
            <person name="Saunders E."/>
            <person name="Detter J.C."/>
            <person name="Tapia R."/>
            <person name="Han C."/>
            <person name="Land M."/>
            <person name="Hauser L."/>
            <person name="Markowitz V."/>
            <person name="Cheng J.-F."/>
            <person name="Hugenholtz P."/>
            <person name="Woyke T."/>
            <person name="Wu D."/>
            <person name="Pukall R."/>
            <person name="Gehrich-Schroeter G."/>
            <person name="Schneider S."/>
            <person name="Klenk H.-P."/>
            <person name="Eisen J.A."/>
        </authorList>
    </citation>
    <scope>NUCLEOTIDE SEQUENCE [LARGE SCALE GENOMIC DNA]</scope>
    <source>
        <strain evidence="4">ATCC 700253 / DSM 10332 / NAL</strain>
    </source>
</reference>
<dbReference type="InterPro" id="IPR007390">
    <property type="entry name" value="Spore_V_R"/>
</dbReference>
<keyword evidence="4" id="KW-1185">Reference proteome</keyword>
<dbReference type="Pfam" id="PF24755">
    <property type="entry name" value="SpoVR_C"/>
    <property type="match status" value="1"/>
</dbReference>
<evidence type="ECO:0000259" key="1">
    <source>
        <dbReference type="Pfam" id="PF04293"/>
    </source>
</evidence>
<dbReference type="InterPro" id="IPR057008">
    <property type="entry name" value="SpoVR-like_C"/>
</dbReference>
<dbReference type="EMBL" id="CP003179">
    <property type="protein sequence ID" value="AEW05366.1"/>
    <property type="molecule type" value="Genomic_DNA"/>
</dbReference>
<dbReference type="PATRIC" id="fig|679936.5.peg.1939"/>
<proteinExistence type="predicted"/>
<dbReference type="HOGENOM" id="CLU_010179_1_0_9"/>
<feature type="domain" description="SpoVR-like C-terminal" evidence="2">
    <location>
        <begin position="373"/>
        <end position="425"/>
    </location>
</feature>
<name>G8U0R3_SULAD</name>
<dbReference type="InterPro" id="IPR056174">
    <property type="entry name" value="SpoVR_N"/>
</dbReference>
<evidence type="ECO:0000313" key="4">
    <source>
        <dbReference type="Proteomes" id="UP000005439"/>
    </source>
</evidence>
<gene>
    <name evidence="3" type="ordered locus">Sulac_1873</name>
</gene>
<organism evidence="3 4">
    <name type="scientific">Sulfobacillus acidophilus (strain ATCC 700253 / DSM 10332 / NAL)</name>
    <dbReference type="NCBI Taxonomy" id="679936"/>
    <lineage>
        <taxon>Bacteria</taxon>
        <taxon>Bacillati</taxon>
        <taxon>Bacillota</taxon>
        <taxon>Clostridia</taxon>
        <taxon>Eubacteriales</taxon>
        <taxon>Clostridiales Family XVII. Incertae Sedis</taxon>
        <taxon>Sulfobacillus</taxon>
    </lineage>
</organism>
<feature type="domain" description="SpoVR protein-like N-terminal" evidence="1">
    <location>
        <begin position="8"/>
        <end position="369"/>
    </location>
</feature>
<dbReference type="Pfam" id="PF04293">
    <property type="entry name" value="SpoVR"/>
    <property type="match status" value="1"/>
</dbReference>
<dbReference type="AlphaFoldDB" id="G8U0R3"/>
<evidence type="ECO:0000313" key="3">
    <source>
        <dbReference type="EMBL" id="AEW05366.1"/>
    </source>
</evidence>
<protein>
    <submittedName>
        <fullName evidence="3">SpoVR family protein</fullName>
    </submittedName>
</protein>
<evidence type="ECO:0000259" key="2">
    <source>
        <dbReference type="Pfam" id="PF24755"/>
    </source>
</evidence>
<dbReference type="PANTHER" id="PTHR30029">
    <property type="entry name" value="STAGE V SPORULATION PROTEIN R"/>
    <property type="match status" value="1"/>
</dbReference>
<sequence length="444" mass="51856">MAKSYPSDQAIWELSRELGLDPCPVHFESVPAPVLYEFAAYLIPGRMSHWSYGKAYHLMKTRYDYGLNKLYEMVVNTNPAYAFLLDSNSELENTFVRAHVMGHVDFFQHNTAFAHTPPDMIEVVTRHAERVRQYEFQFGRDQVESFLDAVLSLEEHVSWPTPPIHLPARAKPAPLSPAERQWVEELGHPPLGPGESRIHQIHPRQAPEDDLLKFIMQESRHLDDWQRDIVAMVRDEMVYFWPQIRTKIMNEGWASYWHVAIMRQLPLDDQDYLDFARLHSQVTAPVMYHVNPYALGYAIFSDIERRYGREALFLARTVDDDVSFVRNYLTEEIARDLHLLVYGPDQDHIVVKTRDFEEVRQKLVNELVHGGIPVIEVDDGDFNRRGELYLIHRHEGVDLDLPYAERTLHYVYQLWGRPVHLETVANRKKLILTYDGKTDSKVVL</sequence>